<keyword evidence="2" id="KW-0808">Transferase</keyword>
<dbReference type="GO" id="GO:0051087">
    <property type="term" value="F:protein-folding chaperone binding"/>
    <property type="evidence" value="ECO:0007669"/>
    <property type="project" value="TreeGrafter"/>
</dbReference>
<evidence type="ECO:0000256" key="3">
    <source>
        <dbReference type="ARBA" id="ARBA00022737"/>
    </source>
</evidence>
<evidence type="ECO:0000256" key="1">
    <source>
        <dbReference type="ARBA" id="ARBA00000900"/>
    </source>
</evidence>
<dbReference type="GO" id="GO:0071218">
    <property type="term" value="P:cellular response to misfolded protein"/>
    <property type="evidence" value="ECO:0007669"/>
    <property type="project" value="TreeGrafter"/>
</dbReference>
<dbReference type="InterPro" id="IPR013083">
    <property type="entry name" value="Znf_RING/FYVE/PHD"/>
</dbReference>
<dbReference type="SUPFAM" id="SSF57850">
    <property type="entry name" value="RING/U-box"/>
    <property type="match status" value="1"/>
</dbReference>
<dbReference type="GO" id="GO:0045862">
    <property type="term" value="P:positive regulation of proteolysis"/>
    <property type="evidence" value="ECO:0007669"/>
    <property type="project" value="TreeGrafter"/>
</dbReference>
<dbReference type="GO" id="GO:0003755">
    <property type="term" value="F:peptidyl-prolyl cis-trans isomerase activity"/>
    <property type="evidence" value="ECO:0007669"/>
    <property type="project" value="UniProtKB-KW"/>
</dbReference>
<dbReference type="InterPro" id="IPR003613">
    <property type="entry name" value="Ubox_domain"/>
</dbReference>
<dbReference type="OrthoDB" id="629492at2759"/>
<evidence type="ECO:0000256" key="5">
    <source>
        <dbReference type="ARBA" id="ARBA00023110"/>
    </source>
</evidence>
<comment type="caution">
    <text evidence="7">The sequence shown here is derived from an EMBL/GenBank/DDBJ whole genome shotgun (WGS) entry which is preliminary data.</text>
</comment>
<name>A0A2B7Z0B3_POLH7</name>
<feature type="domain" description="U-box" evidence="6">
    <location>
        <begin position="221"/>
        <end position="281"/>
    </location>
</feature>
<dbReference type="PROSITE" id="PS51698">
    <property type="entry name" value="U_BOX"/>
    <property type="match status" value="1"/>
</dbReference>
<dbReference type="GO" id="GO:0005737">
    <property type="term" value="C:cytoplasm"/>
    <property type="evidence" value="ECO:0007669"/>
    <property type="project" value="TreeGrafter"/>
</dbReference>
<dbReference type="GO" id="GO:0043161">
    <property type="term" value="P:proteasome-mediated ubiquitin-dependent protein catabolic process"/>
    <property type="evidence" value="ECO:0007669"/>
    <property type="project" value="TreeGrafter"/>
</dbReference>
<dbReference type="PANTHER" id="PTHR46803:SF2">
    <property type="entry name" value="E3 UBIQUITIN-PROTEIN LIGASE CHIP"/>
    <property type="match status" value="1"/>
</dbReference>
<dbReference type="STRING" id="1447883.A0A2B7Z0B3"/>
<keyword evidence="3" id="KW-0677">Repeat</keyword>
<keyword evidence="5" id="KW-0697">Rotamase</keyword>
<dbReference type="Gene3D" id="3.30.40.10">
    <property type="entry name" value="Zinc/RING finger domain, C3HC4 (zinc finger)"/>
    <property type="match status" value="1"/>
</dbReference>
<evidence type="ECO:0000313" key="7">
    <source>
        <dbReference type="EMBL" id="PGH27035.1"/>
    </source>
</evidence>
<sequence length="284" mass="32421">MAYDLKARGNERYKDGDYVGAEEFYTQAIQKNPHEPATFSNRALVRLKLELWTGAEQDARRAVELYGPKNVAGIKTSYYLAQALIRLQRPGEALEAAIPAYERSVELKNPNSKPLSDIIIQAKQMKLAAQETVRLRERNETLRKVEELLEADMDADLKLLDEQFEKGEIGKIGHAEDQRLIREDAQKRIADVREVFANALGGEMKERTVPNGVIDKFYFHVMHDPVITISGHSFERAGVLKHLQTNPTDPITRAPMTVDDLRTNFTLREVCEEFLEKNPWAADW</sequence>
<dbReference type="Pfam" id="PF04564">
    <property type="entry name" value="U-box"/>
    <property type="match status" value="1"/>
</dbReference>
<evidence type="ECO:0000256" key="4">
    <source>
        <dbReference type="ARBA" id="ARBA00022786"/>
    </source>
</evidence>
<dbReference type="InterPro" id="IPR019734">
    <property type="entry name" value="TPR_rpt"/>
</dbReference>
<protein>
    <recommendedName>
        <fullName evidence="6">U-box domain-containing protein</fullName>
    </recommendedName>
</protein>
<dbReference type="PANTHER" id="PTHR46803">
    <property type="entry name" value="E3 UBIQUITIN-PROTEIN LIGASE CHIP"/>
    <property type="match status" value="1"/>
</dbReference>
<dbReference type="SMART" id="SM00504">
    <property type="entry name" value="Ubox"/>
    <property type="match status" value="1"/>
</dbReference>
<dbReference type="EMBL" id="PDNA01000010">
    <property type="protein sequence ID" value="PGH27035.1"/>
    <property type="molecule type" value="Genomic_DNA"/>
</dbReference>
<dbReference type="SUPFAM" id="SSF48452">
    <property type="entry name" value="TPR-like"/>
    <property type="match status" value="1"/>
</dbReference>
<dbReference type="AlphaFoldDB" id="A0A2B7Z0B3"/>
<evidence type="ECO:0000259" key="6">
    <source>
        <dbReference type="PROSITE" id="PS51698"/>
    </source>
</evidence>
<dbReference type="Gene3D" id="1.25.40.10">
    <property type="entry name" value="Tetratricopeptide repeat domain"/>
    <property type="match status" value="1"/>
</dbReference>
<comment type="catalytic activity">
    <reaction evidence="1">
        <text>S-ubiquitinyl-[E2 ubiquitin-conjugating enzyme]-L-cysteine + [acceptor protein]-L-lysine = [E2 ubiquitin-conjugating enzyme]-L-cysteine + N(6)-ubiquitinyl-[acceptor protein]-L-lysine.</text>
        <dbReference type="EC" id="2.3.2.27"/>
    </reaction>
</comment>
<evidence type="ECO:0000256" key="2">
    <source>
        <dbReference type="ARBA" id="ARBA00022679"/>
    </source>
</evidence>
<dbReference type="GO" id="GO:0006515">
    <property type="term" value="P:protein quality control for misfolded or incompletely synthesized proteins"/>
    <property type="evidence" value="ECO:0007669"/>
    <property type="project" value="TreeGrafter"/>
</dbReference>
<dbReference type="Proteomes" id="UP000224634">
    <property type="component" value="Unassembled WGS sequence"/>
</dbReference>
<dbReference type="InterPro" id="IPR011990">
    <property type="entry name" value="TPR-like_helical_dom_sf"/>
</dbReference>
<proteinExistence type="predicted"/>
<accession>A0A2B7Z0B3</accession>
<dbReference type="GO" id="GO:0000209">
    <property type="term" value="P:protein polyubiquitination"/>
    <property type="evidence" value="ECO:0007669"/>
    <property type="project" value="TreeGrafter"/>
</dbReference>
<keyword evidence="8" id="KW-1185">Reference proteome</keyword>
<evidence type="ECO:0000313" key="8">
    <source>
        <dbReference type="Proteomes" id="UP000224634"/>
    </source>
</evidence>
<organism evidence="7 8">
    <name type="scientific">Polytolypa hystricis (strain UAMH7299)</name>
    <dbReference type="NCBI Taxonomy" id="1447883"/>
    <lineage>
        <taxon>Eukaryota</taxon>
        <taxon>Fungi</taxon>
        <taxon>Dikarya</taxon>
        <taxon>Ascomycota</taxon>
        <taxon>Pezizomycotina</taxon>
        <taxon>Eurotiomycetes</taxon>
        <taxon>Eurotiomycetidae</taxon>
        <taxon>Onygenales</taxon>
        <taxon>Onygenales incertae sedis</taxon>
        <taxon>Polytolypa</taxon>
    </lineage>
</organism>
<dbReference type="GO" id="GO:0061630">
    <property type="term" value="F:ubiquitin protein ligase activity"/>
    <property type="evidence" value="ECO:0007669"/>
    <property type="project" value="UniProtKB-EC"/>
</dbReference>
<keyword evidence="5" id="KW-0413">Isomerase</keyword>
<reference evidence="7 8" key="1">
    <citation type="submission" date="2017-10" db="EMBL/GenBank/DDBJ databases">
        <title>Comparative genomics in systemic dimorphic fungi from Ajellomycetaceae.</title>
        <authorList>
            <person name="Munoz J.F."/>
            <person name="Mcewen J.G."/>
            <person name="Clay O.K."/>
            <person name="Cuomo C.A."/>
        </authorList>
    </citation>
    <scope>NUCLEOTIDE SEQUENCE [LARGE SCALE GENOMIC DNA]</scope>
    <source>
        <strain evidence="7 8">UAMH7299</strain>
    </source>
</reference>
<dbReference type="SMART" id="SM00028">
    <property type="entry name" value="TPR"/>
    <property type="match status" value="2"/>
</dbReference>
<keyword evidence="4" id="KW-0833">Ubl conjugation pathway</keyword>
<gene>
    <name evidence="7" type="ORF">AJ80_01220</name>
</gene>